<name>A0A975B3M9_9BACT</name>
<dbReference type="Proteomes" id="UP000663720">
    <property type="component" value="Chromosome"/>
</dbReference>
<feature type="transmembrane region" description="Helical" evidence="1">
    <location>
        <begin position="69"/>
        <end position="91"/>
    </location>
</feature>
<dbReference type="EMBL" id="CP061799">
    <property type="protein sequence ID" value="QTA78197.1"/>
    <property type="molecule type" value="Genomic_DNA"/>
</dbReference>
<dbReference type="AlphaFoldDB" id="A0A975B3M9"/>
<reference evidence="2" key="1">
    <citation type="journal article" date="2021" name="Microb. Physiol.">
        <title>Proteogenomic Insights into the Physiology of Marine, Sulfate-Reducing, Filamentous Desulfonema limicola and Desulfonema magnum.</title>
        <authorList>
            <person name="Schnaars V."/>
            <person name="Wohlbrand L."/>
            <person name="Scheve S."/>
            <person name="Hinrichs C."/>
            <person name="Reinhardt R."/>
            <person name="Rabus R."/>
        </authorList>
    </citation>
    <scope>NUCLEOTIDE SEQUENCE</scope>
    <source>
        <strain evidence="2">5ac10</strain>
    </source>
</reference>
<accession>A0A975B3M9</accession>
<feature type="transmembrane region" description="Helical" evidence="1">
    <location>
        <begin position="20"/>
        <end position="48"/>
    </location>
</feature>
<feature type="transmembrane region" description="Helical" evidence="1">
    <location>
        <begin position="103"/>
        <end position="123"/>
    </location>
</feature>
<dbReference type="KEGG" id="dli:dnl_04130"/>
<keyword evidence="1" id="KW-0472">Membrane</keyword>
<proteinExistence type="predicted"/>
<feature type="transmembrane region" description="Helical" evidence="1">
    <location>
        <begin position="135"/>
        <end position="153"/>
    </location>
</feature>
<feature type="transmembrane region" description="Helical" evidence="1">
    <location>
        <begin position="188"/>
        <end position="207"/>
    </location>
</feature>
<evidence type="ECO:0000313" key="3">
    <source>
        <dbReference type="Proteomes" id="UP000663720"/>
    </source>
</evidence>
<feature type="transmembrane region" description="Helical" evidence="1">
    <location>
        <begin position="328"/>
        <end position="350"/>
    </location>
</feature>
<organism evidence="2 3">
    <name type="scientific">Desulfonema limicola</name>
    <dbReference type="NCBI Taxonomy" id="45656"/>
    <lineage>
        <taxon>Bacteria</taxon>
        <taxon>Pseudomonadati</taxon>
        <taxon>Thermodesulfobacteriota</taxon>
        <taxon>Desulfobacteria</taxon>
        <taxon>Desulfobacterales</taxon>
        <taxon>Desulfococcaceae</taxon>
        <taxon>Desulfonema</taxon>
    </lineage>
</organism>
<keyword evidence="3" id="KW-1185">Reference proteome</keyword>
<keyword evidence="1" id="KW-0812">Transmembrane</keyword>
<feature type="transmembrane region" description="Helical" evidence="1">
    <location>
        <begin position="227"/>
        <end position="244"/>
    </location>
</feature>
<evidence type="ECO:0000256" key="1">
    <source>
        <dbReference type="SAM" id="Phobius"/>
    </source>
</evidence>
<gene>
    <name evidence="2" type="ORF">dnl_04130</name>
</gene>
<feature type="transmembrane region" description="Helical" evidence="1">
    <location>
        <begin position="284"/>
        <end position="301"/>
    </location>
</feature>
<keyword evidence="1" id="KW-1133">Transmembrane helix</keyword>
<dbReference type="RefSeq" id="WP_207690087.1">
    <property type="nucleotide sequence ID" value="NZ_CP061799.1"/>
</dbReference>
<sequence>MNILSLIPSADPVPVEWGWFKLFLILTFAIHILLVNIMLGTGIIAWINGLRQDTTGSLIPVQKDVAAKLPVIIALAINFGVAPFLFLQVLFGQFIYVSSQLMAVYWLSVIAVLIIAYYAAYFYKFNFDSLNEQRSIMIGTSVILLLFIGFIFSNNISLMLNPKAWAGYFLNPDGLILNLSDPALVPRYLHFITASLAVGGLFIAVVWTLKKDKGENARENIELGMKWFGFATLFQIIIGFWFQMSLPKDIMQLFLGSSLPHTALFAAALFLVLQTLYFSFKKQVWPCVFSLSILVFAMIIIRDEVRTAYLSPYFKVSDLEVTGQYSPFILFAVCLAVVSGLIIYVLGLAVKAEKNSLPQV</sequence>
<feature type="transmembrane region" description="Helical" evidence="1">
    <location>
        <begin position="250"/>
        <end position="272"/>
    </location>
</feature>
<evidence type="ECO:0000313" key="2">
    <source>
        <dbReference type="EMBL" id="QTA78197.1"/>
    </source>
</evidence>
<protein>
    <submittedName>
        <fullName evidence="2">Uncharacterized protein</fullName>
    </submittedName>
</protein>